<organism evidence="1 2">
    <name type="scientific">Rubus argutus</name>
    <name type="common">Southern blackberry</name>
    <dbReference type="NCBI Taxonomy" id="59490"/>
    <lineage>
        <taxon>Eukaryota</taxon>
        <taxon>Viridiplantae</taxon>
        <taxon>Streptophyta</taxon>
        <taxon>Embryophyta</taxon>
        <taxon>Tracheophyta</taxon>
        <taxon>Spermatophyta</taxon>
        <taxon>Magnoliopsida</taxon>
        <taxon>eudicotyledons</taxon>
        <taxon>Gunneridae</taxon>
        <taxon>Pentapetalae</taxon>
        <taxon>rosids</taxon>
        <taxon>fabids</taxon>
        <taxon>Rosales</taxon>
        <taxon>Rosaceae</taxon>
        <taxon>Rosoideae</taxon>
        <taxon>Rosoideae incertae sedis</taxon>
        <taxon>Rubus</taxon>
    </lineage>
</organism>
<dbReference type="EMBL" id="JBEDUW010000005">
    <property type="protein sequence ID" value="KAK9930113.1"/>
    <property type="molecule type" value="Genomic_DNA"/>
</dbReference>
<name>A0AAW1WZP1_RUBAR</name>
<protein>
    <submittedName>
        <fullName evidence="1">Uncharacterized protein</fullName>
    </submittedName>
</protein>
<comment type="caution">
    <text evidence="1">The sequence shown here is derived from an EMBL/GenBank/DDBJ whole genome shotgun (WGS) entry which is preliminary data.</text>
</comment>
<dbReference type="GO" id="GO:0003735">
    <property type="term" value="F:structural constituent of ribosome"/>
    <property type="evidence" value="ECO:0007669"/>
    <property type="project" value="InterPro"/>
</dbReference>
<dbReference type="AlphaFoldDB" id="A0AAW1WZP1"/>
<dbReference type="InterPro" id="IPR036789">
    <property type="entry name" value="Ribosomal_uL6-like_a/b-dom_sf"/>
</dbReference>
<dbReference type="GO" id="GO:0006412">
    <property type="term" value="P:translation"/>
    <property type="evidence" value="ECO:0007669"/>
    <property type="project" value="InterPro"/>
</dbReference>
<dbReference type="Proteomes" id="UP001457282">
    <property type="component" value="Unassembled WGS sequence"/>
</dbReference>
<dbReference type="Gene3D" id="3.90.930.12">
    <property type="entry name" value="Ribosomal protein L6, alpha-beta domain"/>
    <property type="match status" value="1"/>
</dbReference>
<proteinExistence type="predicted"/>
<dbReference type="GO" id="GO:0019843">
    <property type="term" value="F:rRNA binding"/>
    <property type="evidence" value="ECO:0007669"/>
    <property type="project" value="InterPro"/>
</dbReference>
<dbReference type="GO" id="GO:0005840">
    <property type="term" value="C:ribosome"/>
    <property type="evidence" value="ECO:0007669"/>
    <property type="project" value="InterPro"/>
</dbReference>
<keyword evidence="2" id="KW-1185">Reference proteome</keyword>
<evidence type="ECO:0000313" key="1">
    <source>
        <dbReference type="EMBL" id="KAK9930113.1"/>
    </source>
</evidence>
<reference evidence="1 2" key="1">
    <citation type="journal article" date="2023" name="G3 (Bethesda)">
        <title>A chromosome-length genome assembly and annotation of blackberry (Rubus argutus, cv. 'Hillquist').</title>
        <authorList>
            <person name="Bruna T."/>
            <person name="Aryal R."/>
            <person name="Dudchenko O."/>
            <person name="Sargent D.J."/>
            <person name="Mead D."/>
            <person name="Buti M."/>
            <person name="Cavallini A."/>
            <person name="Hytonen T."/>
            <person name="Andres J."/>
            <person name="Pham M."/>
            <person name="Weisz D."/>
            <person name="Mascagni F."/>
            <person name="Usai G."/>
            <person name="Natali L."/>
            <person name="Bassil N."/>
            <person name="Fernandez G.E."/>
            <person name="Lomsadze A."/>
            <person name="Armour M."/>
            <person name="Olukolu B."/>
            <person name="Poorten T."/>
            <person name="Britton C."/>
            <person name="Davik J."/>
            <person name="Ashrafi H."/>
            <person name="Aiden E.L."/>
            <person name="Borodovsky M."/>
            <person name="Worthington M."/>
        </authorList>
    </citation>
    <scope>NUCLEOTIDE SEQUENCE [LARGE SCALE GENOMIC DNA]</scope>
    <source>
        <strain evidence="1">PI 553951</strain>
    </source>
</reference>
<sequence length="76" mass="8715">METMDISDGVKIKVHLKIIEVEGPHSKLVRNFKHLNLDFQFIKDEATGQYKLKIEAWFSRARPAPPSRLLSLGIVL</sequence>
<accession>A0AAW1WZP1</accession>
<dbReference type="SUPFAM" id="SSF56053">
    <property type="entry name" value="Ribosomal protein L6"/>
    <property type="match status" value="1"/>
</dbReference>
<gene>
    <name evidence="1" type="ORF">M0R45_027168</name>
</gene>
<evidence type="ECO:0000313" key="2">
    <source>
        <dbReference type="Proteomes" id="UP001457282"/>
    </source>
</evidence>